<dbReference type="RefSeq" id="WP_412441777.1">
    <property type="nucleotide sequence ID" value="NZ_CACRUT010000006.1"/>
</dbReference>
<dbReference type="InterPro" id="IPR025250">
    <property type="entry name" value="DUF4199"/>
</dbReference>
<feature type="transmembrane region" description="Helical" evidence="1">
    <location>
        <begin position="39"/>
        <end position="59"/>
    </location>
</feature>
<reference evidence="2" key="1">
    <citation type="submission" date="2019-11" db="EMBL/GenBank/DDBJ databases">
        <authorList>
            <person name="Feng L."/>
        </authorList>
    </citation>
    <scope>NUCLEOTIDE SEQUENCE</scope>
    <source>
        <strain evidence="2">PclaraLFYP37</strain>
    </source>
</reference>
<dbReference type="EMBL" id="CACRUT010000006">
    <property type="protein sequence ID" value="VYT74475.1"/>
    <property type="molecule type" value="Genomic_DNA"/>
</dbReference>
<keyword evidence="1" id="KW-1133">Transmembrane helix</keyword>
<protein>
    <recommendedName>
        <fullName evidence="3">DUF4199 domain-containing protein</fullName>
    </recommendedName>
</protein>
<dbReference type="Pfam" id="PF13858">
    <property type="entry name" value="DUF4199"/>
    <property type="match status" value="1"/>
</dbReference>
<accession>A0A6N2Z4K9</accession>
<gene>
    <name evidence="2" type="ORF">PCLFYP37_01011</name>
</gene>
<proteinExistence type="predicted"/>
<feature type="transmembrane region" description="Helical" evidence="1">
    <location>
        <begin position="80"/>
        <end position="100"/>
    </location>
</feature>
<dbReference type="AlphaFoldDB" id="A0A6N2Z4K9"/>
<feature type="transmembrane region" description="Helical" evidence="1">
    <location>
        <begin position="12"/>
        <end position="33"/>
    </location>
</feature>
<keyword evidence="1" id="KW-0812">Transmembrane</keyword>
<evidence type="ECO:0000256" key="1">
    <source>
        <dbReference type="SAM" id="Phobius"/>
    </source>
</evidence>
<keyword evidence="1" id="KW-0472">Membrane</keyword>
<organism evidence="2">
    <name type="scientific">Paraprevotella clara</name>
    <dbReference type="NCBI Taxonomy" id="454154"/>
    <lineage>
        <taxon>Bacteria</taxon>
        <taxon>Pseudomonadati</taxon>
        <taxon>Bacteroidota</taxon>
        <taxon>Bacteroidia</taxon>
        <taxon>Bacteroidales</taxon>
        <taxon>Prevotellaceae</taxon>
        <taxon>Paraprevotella</taxon>
    </lineage>
</organism>
<sequence>MNAISYKQLRAFAAQYGAVVGLMWIVSFAFYIIGLTRPLVGNVGLIIGLLSVVTAGFLIRKFRGEVFPLRFGQSWWMATLIFMYASLLMAVAQFVYFRYIDNGLLLQTYSTIMQQPEAVAMMQSMMPGEDAAEVSRQVIDLLKSTSPIQLTFEFLVYNLMFGFLLAIPTAWIGLSGKSRTTHSQNR</sequence>
<evidence type="ECO:0008006" key="3">
    <source>
        <dbReference type="Google" id="ProtNLM"/>
    </source>
</evidence>
<evidence type="ECO:0000313" key="2">
    <source>
        <dbReference type="EMBL" id="VYT74475.1"/>
    </source>
</evidence>
<feature type="transmembrane region" description="Helical" evidence="1">
    <location>
        <begin position="154"/>
        <end position="174"/>
    </location>
</feature>
<name>A0A6N2Z4K9_9BACT</name>